<dbReference type="Proteomes" id="UP000254425">
    <property type="component" value="Chromosome"/>
</dbReference>
<reference evidence="9 10" key="1">
    <citation type="submission" date="2018-07" db="EMBL/GenBank/DDBJ databases">
        <title>Draft genome of the type strain Streptomyces armeniacus ATCC 15676.</title>
        <authorList>
            <person name="Labana P."/>
            <person name="Gosse J.T."/>
            <person name="Boddy C.N."/>
        </authorList>
    </citation>
    <scope>NUCLEOTIDE SEQUENCE [LARGE SCALE GENOMIC DNA]</scope>
    <source>
        <strain evidence="9 10">ATCC 15676</strain>
    </source>
</reference>
<dbReference type="GO" id="GO:0006835">
    <property type="term" value="P:dicarboxylic acid transport"/>
    <property type="evidence" value="ECO:0007669"/>
    <property type="project" value="TreeGrafter"/>
</dbReference>
<keyword evidence="3" id="KW-1003">Cell membrane</keyword>
<feature type="transmembrane region" description="Helical" evidence="8">
    <location>
        <begin position="51"/>
        <end position="76"/>
    </location>
</feature>
<feature type="region of interest" description="Disordered" evidence="7">
    <location>
        <begin position="417"/>
        <end position="444"/>
    </location>
</feature>
<dbReference type="EMBL" id="CP031320">
    <property type="protein sequence ID" value="AXK35920.1"/>
    <property type="molecule type" value="Genomic_DNA"/>
</dbReference>
<sequence>MSTETREPPRTARKRFRLQLHTQVVIGAALGIVVGLILQDDASHLDPVGQIFLQLLQFLVVPLVVVTLLAGMIQMTSARDLAGIGGRFFAYLVVTSLCASAIGVGIALIVRPGRGFDVGSVEKGTPEEATGEFSFLDQIQEWVPSNIVASMAEMSMVQIIVGVILFGSAILLIGEQKIPGIYALIRESSEVVLRLTGIIIKASPYGIFALMAVLVGTTGTDSLSAAVKFIVVDYLALIVMALVVYPLVIGLVARLNVFRFYRKVWPASLFAMTTASSAATIPVSMKIAQNDLGAPKRIFGFTIPFGATANMDGFAVALGVIAVFAADAHGMDITPALILQIVLLGLVMSVGAAGVRGAGIVMSAVLLKSLGLPLEIVPLLAAIWPILDIGHTGLNVTGDLTGTATVSAADKSLEKEVFNAPPTELDTRKDKAPEAPAADQRAAP</sequence>
<dbReference type="InterPro" id="IPR001991">
    <property type="entry name" value="Na-dicarboxylate_symporter"/>
</dbReference>
<organism evidence="9 10">
    <name type="scientific">Streptomyces armeniacus</name>
    <dbReference type="NCBI Taxonomy" id="83291"/>
    <lineage>
        <taxon>Bacteria</taxon>
        <taxon>Bacillati</taxon>
        <taxon>Actinomycetota</taxon>
        <taxon>Actinomycetes</taxon>
        <taxon>Kitasatosporales</taxon>
        <taxon>Streptomycetaceae</taxon>
        <taxon>Streptomyces</taxon>
    </lineage>
</organism>
<keyword evidence="4 8" id="KW-0812">Transmembrane</keyword>
<name>A0A345XWA4_9ACTN</name>
<evidence type="ECO:0000256" key="5">
    <source>
        <dbReference type="ARBA" id="ARBA00022989"/>
    </source>
</evidence>
<feature type="transmembrane region" description="Helical" evidence="8">
    <location>
        <begin position="229"/>
        <end position="252"/>
    </location>
</feature>
<evidence type="ECO:0000256" key="8">
    <source>
        <dbReference type="SAM" id="Phobius"/>
    </source>
</evidence>
<dbReference type="GO" id="GO:0015293">
    <property type="term" value="F:symporter activity"/>
    <property type="evidence" value="ECO:0007669"/>
    <property type="project" value="UniProtKB-KW"/>
</dbReference>
<accession>A0A345XWA4</accession>
<dbReference type="PANTHER" id="PTHR42865:SF7">
    <property type="entry name" value="PROTON_GLUTAMATE-ASPARTATE SYMPORTER"/>
    <property type="match status" value="1"/>
</dbReference>
<feature type="compositionally biased region" description="Low complexity" evidence="7">
    <location>
        <begin position="434"/>
        <end position="444"/>
    </location>
</feature>
<dbReference type="Gene3D" id="1.10.3860.10">
    <property type="entry name" value="Sodium:dicarboxylate symporter"/>
    <property type="match status" value="1"/>
</dbReference>
<feature type="transmembrane region" description="Helical" evidence="8">
    <location>
        <begin position="303"/>
        <end position="325"/>
    </location>
</feature>
<feature type="transmembrane region" description="Helical" evidence="8">
    <location>
        <begin position="155"/>
        <end position="174"/>
    </location>
</feature>
<feature type="transmembrane region" description="Helical" evidence="8">
    <location>
        <begin position="337"/>
        <end position="358"/>
    </location>
</feature>
<feature type="transmembrane region" description="Helical" evidence="8">
    <location>
        <begin position="195"/>
        <end position="217"/>
    </location>
</feature>
<protein>
    <submittedName>
        <fullName evidence="9">Dicarboxylate/amino acid:cation symporter</fullName>
    </submittedName>
</protein>
<proteinExistence type="predicted"/>
<dbReference type="AlphaFoldDB" id="A0A345XWA4"/>
<dbReference type="PANTHER" id="PTHR42865">
    <property type="entry name" value="PROTON/GLUTAMATE-ASPARTATE SYMPORTER"/>
    <property type="match status" value="1"/>
</dbReference>
<keyword evidence="2" id="KW-0813">Transport</keyword>
<feature type="transmembrane region" description="Helical" evidence="8">
    <location>
        <begin position="88"/>
        <end position="110"/>
    </location>
</feature>
<feature type="transmembrane region" description="Helical" evidence="8">
    <location>
        <begin position="370"/>
        <end position="387"/>
    </location>
</feature>
<comment type="subcellular location">
    <subcellularLocation>
        <location evidence="1">Cell membrane</location>
        <topology evidence="1">Multi-pass membrane protein</topology>
    </subcellularLocation>
</comment>
<dbReference type="InterPro" id="IPR036458">
    <property type="entry name" value="Na:dicarbo_symporter_sf"/>
</dbReference>
<evidence type="ECO:0000256" key="7">
    <source>
        <dbReference type="SAM" id="MobiDB-lite"/>
    </source>
</evidence>
<dbReference type="Pfam" id="PF00375">
    <property type="entry name" value="SDF"/>
    <property type="match status" value="1"/>
</dbReference>
<evidence type="ECO:0000313" key="10">
    <source>
        <dbReference type="Proteomes" id="UP000254425"/>
    </source>
</evidence>
<feature type="transmembrane region" description="Helical" evidence="8">
    <location>
        <begin position="20"/>
        <end position="39"/>
    </location>
</feature>
<dbReference type="GO" id="GO:0005886">
    <property type="term" value="C:plasma membrane"/>
    <property type="evidence" value="ECO:0007669"/>
    <property type="project" value="UniProtKB-SubCell"/>
</dbReference>
<gene>
    <name evidence="9" type="ORF">DVA86_28225</name>
</gene>
<evidence type="ECO:0000256" key="3">
    <source>
        <dbReference type="ARBA" id="ARBA00022475"/>
    </source>
</evidence>
<dbReference type="SUPFAM" id="SSF118215">
    <property type="entry name" value="Proton glutamate symport protein"/>
    <property type="match status" value="1"/>
</dbReference>
<evidence type="ECO:0000256" key="6">
    <source>
        <dbReference type="ARBA" id="ARBA00023136"/>
    </source>
</evidence>
<keyword evidence="5 8" id="KW-1133">Transmembrane helix</keyword>
<evidence type="ECO:0000256" key="2">
    <source>
        <dbReference type="ARBA" id="ARBA00022448"/>
    </source>
</evidence>
<dbReference type="RefSeq" id="WP_208882468.1">
    <property type="nucleotide sequence ID" value="NZ_CP031320.1"/>
</dbReference>
<evidence type="ECO:0000256" key="1">
    <source>
        <dbReference type="ARBA" id="ARBA00004651"/>
    </source>
</evidence>
<keyword evidence="10" id="KW-1185">Reference proteome</keyword>
<dbReference type="KEGG" id="sarm:DVA86_28225"/>
<evidence type="ECO:0000256" key="4">
    <source>
        <dbReference type="ARBA" id="ARBA00022692"/>
    </source>
</evidence>
<evidence type="ECO:0000313" key="9">
    <source>
        <dbReference type="EMBL" id="AXK35920.1"/>
    </source>
</evidence>
<dbReference type="PRINTS" id="PR00173">
    <property type="entry name" value="EDTRNSPORT"/>
</dbReference>
<keyword evidence="6 8" id="KW-0472">Membrane</keyword>